<dbReference type="GO" id="GO:0003700">
    <property type="term" value="F:DNA-binding transcription factor activity"/>
    <property type="evidence" value="ECO:0007669"/>
    <property type="project" value="InterPro"/>
</dbReference>
<accession>A0A0F5N0N7</accession>
<dbReference type="SMART" id="SM00418">
    <property type="entry name" value="HTH_ARSR"/>
    <property type="match status" value="1"/>
</dbReference>
<dbReference type="SUPFAM" id="SSF46785">
    <property type="entry name" value="Winged helix' DNA-binding domain"/>
    <property type="match status" value="1"/>
</dbReference>
<dbReference type="InterPro" id="IPR036388">
    <property type="entry name" value="WH-like_DNA-bd_sf"/>
</dbReference>
<keyword evidence="8" id="KW-1185">Reference proteome</keyword>
<dbReference type="PANTHER" id="PTHR33154:SF18">
    <property type="entry name" value="ARSENICAL RESISTANCE OPERON REPRESSOR"/>
    <property type="match status" value="1"/>
</dbReference>
<evidence type="ECO:0000313" key="8">
    <source>
        <dbReference type="Proteomes" id="UP000192327"/>
    </source>
</evidence>
<keyword evidence="2" id="KW-0238">DNA-binding</keyword>
<dbReference type="InterPro" id="IPR011991">
    <property type="entry name" value="ArsR-like_HTH"/>
</dbReference>
<sequence length="124" mass="12825">MSVISASATGSLLAADVAACCSPLTDGVLDVATAERLAGVLKAVAEPTRLRLVSLIAGYEGAEACVCDLTAPVGLTQPTVSHHLKILVEAGLLERTQRGKWAYYRLVPAALEALAGVFARAGRH</sequence>
<organism evidence="5 7">
    <name type="scientific">Mycolicibacter arupensis</name>
    <dbReference type="NCBI Taxonomy" id="342002"/>
    <lineage>
        <taxon>Bacteria</taxon>
        <taxon>Bacillati</taxon>
        <taxon>Actinomycetota</taxon>
        <taxon>Actinomycetes</taxon>
        <taxon>Mycobacteriales</taxon>
        <taxon>Mycobacteriaceae</taxon>
        <taxon>Mycolicibacter</taxon>
    </lineage>
</organism>
<evidence type="ECO:0000256" key="3">
    <source>
        <dbReference type="ARBA" id="ARBA00023163"/>
    </source>
</evidence>
<gene>
    <name evidence="6" type="ORF">BST15_10050</name>
    <name evidence="5" type="ORF">WR43_07935</name>
</gene>
<dbReference type="Proteomes" id="UP000192327">
    <property type="component" value="Unassembled WGS sequence"/>
</dbReference>
<dbReference type="PRINTS" id="PR00778">
    <property type="entry name" value="HTHARSR"/>
</dbReference>
<dbReference type="Pfam" id="PF01022">
    <property type="entry name" value="HTH_5"/>
    <property type="match status" value="1"/>
</dbReference>
<dbReference type="PATRIC" id="fig|342002.3.peg.2521"/>
<protein>
    <submittedName>
        <fullName evidence="5 6">Transcriptional regulator</fullName>
    </submittedName>
</protein>
<evidence type="ECO:0000256" key="2">
    <source>
        <dbReference type="ARBA" id="ARBA00023125"/>
    </source>
</evidence>
<dbReference type="RefSeq" id="WP_046189046.1">
    <property type="nucleotide sequence ID" value="NZ_JACKUJ010000018.1"/>
</dbReference>
<dbReference type="AlphaFoldDB" id="A0A0F5N0N7"/>
<keyword evidence="3" id="KW-0804">Transcription</keyword>
<dbReference type="InterPro" id="IPR001845">
    <property type="entry name" value="HTH_ArsR_DNA-bd_dom"/>
</dbReference>
<dbReference type="STRING" id="342002.BST15_10050"/>
<dbReference type="GO" id="GO:0003677">
    <property type="term" value="F:DNA binding"/>
    <property type="evidence" value="ECO:0007669"/>
    <property type="project" value="UniProtKB-KW"/>
</dbReference>
<reference evidence="7" key="1">
    <citation type="submission" date="2015-04" db="EMBL/GenBank/DDBJ databases">
        <title>Genome sequence of Mycobacterium arupense GUC1.</title>
        <authorList>
            <person name="Greninger A.L."/>
            <person name="Cunningham G."/>
            <person name="Chiu C.Y."/>
            <person name="Miller S."/>
        </authorList>
    </citation>
    <scope>NUCLEOTIDE SEQUENCE [LARGE SCALE GENOMIC DNA]</scope>
    <source>
        <strain evidence="7">GUC1</strain>
    </source>
</reference>
<dbReference type="InterPro" id="IPR018334">
    <property type="entry name" value="ArsR_HTH"/>
</dbReference>
<evidence type="ECO:0000313" key="6">
    <source>
        <dbReference type="EMBL" id="OQZ97471.1"/>
    </source>
</evidence>
<evidence type="ECO:0000313" key="7">
    <source>
        <dbReference type="Proteomes" id="UP000034416"/>
    </source>
</evidence>
<reference evidence="5" key="2">
    <citation type="submission" date="2015-04" db="EMBL/GenBank/DDBJ databases">
        <title>Genome sequence of Mycobacterium arupense strain GUC1.</title>
        <authorList>
            <person name="Greninger A.L."/>
            <person name="Cunningham G."/>
            <person name="Chiu C.Y."/>
            <person name="Miller S."/>
        </authorList>
    </citation>
    <scope>NUCLEOTIDE SEQUENCE</scope>
    <source>
        <strain evidence="5">GUC1</strain>
    </source>
</reference>
<dbReference type="InterPro" id="IPR036390">
    <property type="entry name" value="WH_DNA-bd_sf"/>
</dbReference>
<proteinExistence type="predicted"/>
<dbReference type="InterPro" id="IPR051081">
    <property type="entry name" value="HTH_MetalResp_TranReg"/>
</dbReference>
<evidence type="ECO:0000313" key="5">
    <source>
        <dbReference type="EMBL" id="KKB99817.1"/>
    </source>
</evidence>
<dbReference type="EMBL" id="LASW01000024">
    <property type="protein sequence ID" value="KKB99817.1"/>
    <property type="molecule type" value="Genomic_DNA"/>
</dbReference>
<keyword evidence="1" id="KW-0805">Transcription regulation</keyword>
<dbReference type="PROSITE" id="PS00846">
    <property type="entry name" value="HTH_ARSR_1"/>
    <property type="match status" value="1"/>
</dbReference>
<feature type="domain" description="HTH arsR-type" evidence="4">
    <location>
        <begin position="29"/>
        <end position="124"/>
    </location>
</feature>
<evidence type="ECO:0000259" key="4">
    <source>
        <dbReference type="PROSITE" id="PS50987"/>
    </source>
</evidence>
<dbReference type="Gene3D" id="1.10.10.10">
    <property type="entry name" value="Winged helix-like DNA-binding domain superfamily/Winged helix DNA-binding domain"/>
    <property type="match status" value="1"/>
</dbReference>
<reference evidence="6 8" key="3">
    <citation type="submission" date="2016-12" db="EMBL/GenBank/DDBJ databases">
        <title>The new phylogeny of genus Mycobacterium.</title>
        <authorList>
            <person name="Tortoli E."/>
            <person name="Trovato A."/>
            <person name="Cirillo D.M."/>
        </authorList>
    </citation>
    <scope>NUCLEOTIDE SEQUENCE [LARGE SCALE GENOMIC DNA]</scope>
    <source>
        <strain evidence="6 8">DSM 44942</strain>
    </source>
</reference>
<dbReference type="PANTHER" id="PTHR33154">
    <property type="entry name" value="TRANSCRIPTIONAL REGULATOR, ARSR FAMILY"/>
    <property type="match status" value="1"/>
</dbReference>
<evidence type="ECO:0000256" key="1">
    <source>
        <dbReference type="ARBA" id="ARBA00023015"/>
    </source>
</evidence>
<dbReference type="NCBIfam" id="NF033788">
    <property type="entry name" value="HTH_metalloreg"/>
    <property type="match status" value="1"/>
</dbReference>
<dbReference type="CDD" id="cd00090">
    <property type="entry name" value="HTH_ARSR"/>
    <property type="match status" value="1"/>
</dbReference>
<comment type="caution">
    <text evidence="5">The sequence shown here is derived from an EMBL/GenBank/DDBJ whole genome shotgun (WGS) entry which is preliminary data.</text>
</comment>
<dbReference type="Proteomes" id="UP000034416">
    <property type="component" value="Unassembled WGS sequence"/>
</dbReference>
<dbReference type="EMBL" id="MVHH01000016">
    <property type="protein sequence ID" value="OQZ97471.1"/>
    <property type="molecule type" value="Genomic_DNA"/>
</dbReference>
<dbReference type="OrthoDB" id="9798835at2"/>
<name>A0A0F5N0N7_9MYCO</name>
<dbReference type="PROSITE" id="PS50987">
    <property type="entry name" value="HTH_ARSR_2"/>
    <property type="match status" value="1"/>
</dbReference>